<keyword evidence="8" id="KW-1185">Reference proteome</keyword>
<comment type="caution">
    <text evidence="7">The sequence shown here is derived from an EMBL/GenBank/DDBJ whole genome shotgun (WGS) entry which is preliminary data.</text>
</comment>
<evidence type="ECO:0000256" key="3">
    <source>
        <dbReference type="ARBA" id="ARBA00022692"/>
    </source>
</evidence>
<evidence type="ECO:0000256" key="1">
    <source>
        <dbReference type="ARBA" id="ARBA00004651"/>
    </source>
</evidence>
<accession>A0ABV4UD76</accession>
<keyword evidence="5 6" id="KW-0472">Membrane</keyword>
<evidence type="ECO:0000313" key="7">
    <source>
        <dbReference type="EMBL" id="MFA9949306.1"/>
    </source>
</evidence>
<evidence type="ECO:0000256" key="6">
    <source>
        <dbReference type="SAM" id="Phobius"/>
    </source>
</evidence>
<reference evidence="8" key="1">
    <citation type="submission" date="2024-06" db="EMBL/GenBank/DDBJ databases">
        <title>Radixoralia hellwigii gen. nov., sp nov., isolated from a root canal in the human oral cavity.</title>
        <authorList>
            <person name="Bartsch S."/>
            <person name="Wittmer A."/>
            <person name="Schulz A.-K."/>
            <person name="Neumann-Schaal M."/>
            <person name="Wolf J."/>
            <person name="Gronow S."/>
            <person name="Tennert C."/>
            <person name="Haecker G."/>
            <person name="Cieplik F."/>
            <person name="Al-Ahmad A."/>
        </authorList>
    </citation>
    <scope>NUCLEOTIDE SEQUENCE [LARGE SCALE GENOMIC DNA]</scope>
    <source>
        <strain evidence="8">Wk13</strain>
    </source>
</reference>
<evidence type="ECO:0000313" key="8">
    <source>
        <dbReference type="Proteomes" id="UP001574673"/>
    </source>
</evidence>
<dbReference type="EMBL" id="JBEUWX010000002">
    <property type="protein sequence ID" value="MFA9949306.1"/>
    <property type="molecule type" value="Genomic_DNA"/>
</dbReference>
<evidence type="ECO:0000256" key="5">
    <source>
        <dbReference type="ARBA" id="ARBA00023136"/>
    </source>
</evidence>
<organism evidence="7 8">
    <name type="scientific">Dentiradicibacter hellwigii</name>
    <dbReference type="NCBI Taxonomy" id="3149053"/>
    <lineage>
        <taxon>Bacteria</taxon>
        <taxon>Pseudomonadati</taxon>
        <taxon>Pseudomonadota</taxon>
        <taxon>Betaproteobacteria</taxon>
        <taxon>Rhodocyclales</taxon>
        <taxon>Rhodocyclaceae</taxon>
        <taxon>Dentiradicibacter</taxon>
    </lineage>
</organism>
<keyword evidence="4 6" id="KW-1133">Transmembrane helix</keyword>
<name>A0ABV4UD76_9RHOO</name>
<proteinExistence type="predicted"/>
<evidence type="ECO:0000256" key="2">
    <source>
        <dbReference type="ARBA" id="ARBA00022475"/>
    </source>
</evidence>
<gene>
    <name evidence="7" type="ORF">ABCS64_03005</name>
</gene>
<keyword evidence="2" id="KW-1003">Cell membrane</keyword>
<dbReference type="Pfam" id="PF01810">
    <property type="entry name" value="LysE"/>
    <property type="match status" value="1"/>
</dbReference>
<feature type="transmembrane region" description="Helical" evidence="6">
    <location>
        <begin position="6"/>
        <end position="30"/>
    </location>
</feature>
<dbReference type="Proteomes" id="UP001574673">
    <property type="component" value="Unassembled WGS sequence"/>
</dbReference>
<dbReference type="PANTHER" id="PTHR30086:SF20">
    <property type="entry name" value="ARGININE EXPORTER PROTEIN ARGO-RELATED"/>
    <property type="match status" value="1"/>
</dbReference>
<feature type="transmembrane region" description="Helical" evidence="6">
    <location>
        <begin position="159"/>
        <end position="178"/>
    </location>
</feature>
<feature type="transmembrane region" description="Helical" evidence="6">
    <location>
        <begin position="136"/>
        <end position="153"/>
    </location>
</feature>
<protein>
    <submittedName>
        <fullName evidence="7">LysE family transporter</fullName>
    </submittedName>
</protein>
<dbReference type="PANTHER" id="PTHR30086">
    <property type="entry name" value="ARGININE EXPORTER PROTEIN ARGO"/>
    <property type="match status" value="1"/>
</dbReference>
<feature type="transmembrane region" description="Helical" evidence="6">
    <location>
        <begin position="70"/>
        <end position="90"/>
    </location>
</feature>
<feature type="transmembrane region" description="Helical" evidence="6">
    <location>
        <begin position="42"/>
        <end position="64"/>
    </location>
</feature>
<comment type="subcellular location">
    <subcellularLocation>
        <location evidence="1">Cell membrane</location>
        <topology evidence="1">Multi-pass membrane protein</topology>
    </subcellularLocation>
</comment>
<evidence type="ECO:0000256" key="4">
    <source>
        <dbReference type="ARBA" id="ARBA00022989"/>
    </source>
</evidence>
<dbReference type="RefSeq" id="WP_418890449.1">
    <property type="nucleotide sequence ID" value="NZ_JBEUWX010000002.1"/>
</dbReference>
<dbReference type="InterPro" id="IPR001123">
    <property type="entry name" value="LeuE-type"/>
</dbReference>
<keyword evidence="3 6" id="KW-0812">Transmembrane</keyword>
<sequence>MTEIISVITTVVIAHFLALISPGPDFLLVVRSALRNTRRRAIGVALGIALANGVYITLCIIGVGSAIAHSLWLMITLKIVGGLFLLYIAYHAIKARRSDYAFLAQAQIIFGNKSAPSFFKEFLLGIVSGLSNPKNIIFYLSLFSVILTPRITISLTVGLGIWMTLLVFAWDVMIIFVLSQQRVRNTFGKMAYYIDKVAGALLGFMGYKLLESAIKGTA</sequence>